<proteinExistence type="predicted"/>
<evidence type="ECO:0000256" key="1">
    <source>
        <dbReference type="SAM" id="MobiDB-lite"/>
    </source>
</evidence>
<reference evidence="2" key="1">
    <citation type="submission" date="2021-01" db="EMBL/GenBank/DDBJ databases">
        <authorList>
            <person name="Kaushik A."/>
        </authorList>
    </citation>
    <scope>NUCLEOTIDE SEQUENCE</scope>
    <source>
        <strain evidence="2">AG4-R118</strain>
    </source>
</reference>
<comment type="caution">
    <text evidence="2">The sequence shown here is derived from an EMBL/GenBank/DDBJ whole genome shotgun (WGS) entry which is preliminary data.</text>
</comment>
<feature type="compositionally biased region" description="Polar residues" evidence="1">
    <location>
        <begin position="486"/>
        <end position="509"/>
    </location>
</feature>
<evidence type="ECO:0000313" key="3">
    <source>
        <dbReference type="Proteomes" id="UP000663888"/>
    </source>
</evidence>
<feature type="compositionally biased region" description="Polar residues" evidence="1">
    <location>
        <begin position="19"/>
        <end position="35"/>
    </location>
</feature>
<evidence type="ECO:0000313" key="2">
    <source>
        <dbReference type="EMBL" id="CAE6461340.1"/>
    </source>
</evidence>
<sequence length="557" mass="58999">MNDTAAGSASSVGGSTSTMNPSRHTGNKSINSNVNGTHKTTLWSYILPLPNSEAPSSSNNNKTKEPPLPTTSPSDRNAVSIRLALGDAQASVQHLSDRVDKVLDQQRQDAKKLESLIGGAVQSVDRAVTAVAESNVAHMLKLEEALVRCARLEESVAGLSMEMVRLGATCDSILSEATSTRTHDNVMALLPAIPMLQALPNSIENAQFKTTQALEHVSRDAHTLLAAETKSWMNAHSKDTSASLDKLKEQVGRELEVHREAWVGALSLHRQEMSVMFSAVLAGIKSVSGCSTATASGQTLIAVDNNTLAKTGQARRSGTSQSAPAPAPEPASTPPAQNTTHTVDITHQQPHGPPSSSGFVTARSCSDEEPQAQHAAKNPSPSSRNIQPSPVHGKNSTQPEGRVLVEDTQSTALSSLPDEDLPEQESMTFAGRGFGTLNKRGGSAFASFTNIGSPGFTVQRRPFVRGPNLTQTLKLAPNLTKEPGEPNSSAQQSGTPAPTLGRSSPSENAPNVLLTLKKRRAGVEDAPPGSTKRSRKAKTRVLMDSQELLMLDSSPER</sequence>
<organism evidence="2 3">
    <name type="scientific">Rhizoctonia solani</name>
    <dbReference type="NCBI Taxonomy" id="456999"/>
    <lineage>
        <taxon>Eukaryota</taxon>
        <taxon>Fungi</taxon>
        <taxon>Dikarya</taxon>
        <taxon>Basidiomycota</taxon>
        <taxon>Agaricomycotina</taxon>
        <taxon>Agaricomycetes</taxon>
        <taxon>Cantharellales</taxon>
        <taxon>Ceratobasidiaceae</taxon>
        <taxon>Rhizoctonia</taxon>
    </lineage>
</organism>
<feature type="region of interest" description="Disordered" evidence="1">
    <location>
        <begin position="478"/>
        <end position="557"/>
    </location>
</feature>
<feature type="region of interest" description="Disordered" evidence="1">
    <location>
        <begin position="1"/>
        <end position="35"/>
    </location>
</feature>
<dbReference type="EMBL" id="CAJMWX010001052">
    <property type="protein sequence ID" value="CAE6461340.1"/>
    <property type="molecule type" value="Genomic_DNA"/>
</dbReference>
<feature type="compositionally biased region" description="Polar residues" evidence="1">
    <location>
        <begin position="338"/>
        <end position="359"/>
    </location>
</feature>
<name>A0A8H3BQK6_9AGAM</name>
<dbReference type="AlphaFoldDB" id="A0A8H3BQK6"/>
<accession>A0A8H3BQK6</accession>
<dbReference type="Proteomes" id="UP000663888">
    <property type="component" value="Unassembled WGS sequence"/>
</dbReference>
<gene>
    <name evidence="2" type="ORF">RDB_LOCUS89615</name>
</gene>
<feature type="region of interest" description="Disordered" evidence="1">
    <location>
        <begin position="311"/>
        <end position="400"/>
    </location>
</feature>
<feature type="compositionally biased region" description="Low complexity" evidence="1">
    <location>
        <begin position="1"/>
        <end position="18"/>
    </location>
</feature>
<feature type="compositionally biased region" description="Polar residues" evidence="1">
    <location>
        <begin position="379"/>
        <end position="399"/>
    </location>
</feature>
<feature type="compositionally biased region" description="Low complexity" evidence="1">
    <location>
        <begin position="51"/>
        <end position="61"/>
    </location>
</feature>
<feature type="region of interest" description="Disordered" evidence="1">
    <location>
        <begin position="51"/>
        <end position="75"/>
    </location>
</feature>
<protein>
    <submittedName>
        <fullName evidence="2">Uncharacterized protein</fullName>
    </submittedName>
</protein>